<feature type="coiled-coil region" evidence="2">
    <location>
        <begin position="128"/>
        <end position="158"/>
    </location>
</feature>
<evidence type="ECO:0000313" key="5">
    <source>
        <dbReference type="Proteomes" id="UP000184171"/>
    </source>
</evidence>
<dbReference type="SUPFAM" id="SSF52172">
    <property type="entry name" value="CheY-like"/>
    <property type="match status" value="1"/>
</dbReference>
<accession>A0A1M6IMF9</accession>
<dbReference type="PANTHER" id="PTHR43228">
    <property type="entry name" value="TWO-COMPONENT RESPONSE REGULATOR"/>
    <property type="match status" value="1"/>
</dbReference>
<feature type="modified residue" description="4-aspartylphosphate" evidence="1">
    <location>
        <position position="58"/>
    </location>
</feature>
<dbReference type="AlphaFoldDB" id="A0A1M6IMF9"/>
<dbReference type="RefSeq" id="WP_072908745.1">
    <property type="nucleotide sequence ID" value="NZ_FQZT01000007.1"/>
</dbReference>
<feature type="domain" description="Response regulatory" evidence="3">
    <location>
        <begin position="8"/>
        <end position="122"/>
    </location>
</feature>
<evidence type="ECO:0000313" key="4">
    <source>
        <dbReference type="EMBL" id="SHJ35529.1"/>
    </source>
</evidence>
<dbReference type="STRING" id="1122189.SAMN02745165_02168"/>
<dbReference type="Gene3D" id="3.40.50.2300">
    <property type="match status" value="1"/>
</dbReference>
<gene>
    <name evidence="4" type="ORF">SAMN02745165_02168</name>
</gene>
<dbReference type="GO" id="GO:0000160">
    <property type="term" value="P:phosphorelay signal transduction system"/>
    <property type="evidence" value="ECO:0007669"/>
    <property type="project" value="InterPro"/>
</dbReference>
<keyword evidence="5" id="KW-1185">Reference proteome</keyword>
<dbReference type="PROSITE" id="PS50110">
    <property type="entry name" value="RESPONSE_REGULATORY"/>
    <property type="match status" value="1"/>
</dbReference>
<dbReference type="EMBL" id="FQZT01000007">
    <property type="protein sequence ID" value="SHJ35529.1"/>
    <property type="molecule type" value="Genomic_DNA"/>
</dbReference>
<dbReference type="InterPro" id="IPR001789">
    <property type="entry name" value="Sig_transdc_resp-reg_receiver"/>
</dbReference>
<proteinExistence type="predicted"/>
<dbReference type="InterPro" id="IPR052048">
    <property type="entry name" value="ST_Response_Regulator"/>
</dbReference>
<protein>
    <submittedName>
        <fullName evidence="4">Response regulator receiver and ANTAR domain protein</fullName>
    </submittedName>
</protein>
<dbReference type="Pfam" id="PF00072">
    <property type="entry name" value="Response_reg"/>
    <property type="match status" value="1"/>
</dbReference>
<organism evidence="4 5">
    <name type="scientific">Malonomonas rubra DSM 5091</name>
    <dbReference type="NCBI Taxonomy" id="1122189"/>
    <lineage>
        <taxon>Bacteria</taxon>
        <taxon>Pseudomonadati</taxon>
        <taxon>Thermodesulfobacteriota</taxon>
        <taxon>Desulfuromonadia</taxon>
        <taxon>Desulfuromonadales</taxon>
        <taxon>Geopsychrobacteraceae</taxon>
        <taxon>Malonomonas</taxon>
    </lineage>
</organism>
<keyword evidence="2" id="KW-0175">Coiled coil</keyword>
<reference evidence="4 5" key="1">
    <citation type="submission" date="2016-11" db="EMBL/GenBank/DDBJ databases">
        <authorList>
            <person name="Jaros S."/>
            <person name="Januszkiewicz K."/>
            <person name="Wedrychowicz H."/>
        </authorList>
    </citation>
    <scope>NUCLEOTIDE SEQUENCE [LARGE SCALE GENOMIC DNA]</scope>
    <source>
        <strain evidence="4 5">DSM 5091</strain>
    </source>
</reference>
<dbReference type="Proteomes" id="UP000184171">
    <property type="component" value="Unassembled WGS sequence"/>
</dbReference>
<evidence type="ECO:0000256" key="1">
    <source>
        <dbReference type="PROSITE-ProRule" id="PRU00169"/>
    </source>
</evidence>
<dbReference type="SMART" id="SM00448">
    <property type="entry name" value="REC"/>
    <property type="match status" value="1"/>
</dbReference>
<evidence type="ECO:0000259" key="3">
    <source>
        <dbReference type="PROSITE" id="PS50110"/>
    </source>
</evidence>
<dbReference type="InterPro" id="IPR011006">
    <property type="entry name" value="CheY-like_superfamily"/>
</dbReference>
<dbReference type="PANTHER" id="PTHR43228:SF6">
    <property type="entry name" value="RESPONSE REGULATOR RECEIVER"/>
    <property type="match status" value="1"/>
</dbReference>
<sequence length="214" mass="24251">MEPVTKLRVVIAEDEYLISQDVENTVRRAGYESVGIAANGKQVLELIDETTADIAILDIKMPVMDGLEAARQIRDQFQIPVVMMTAYESPEFLAEAKEAGVGAYLIKPPNVDRLKRAVEISVARHNDLLELRTLNNELVATIAELKAARNEISELREILPICSYCKNVRDDQGFWQRVEKYLETHSSVTTSHGICNDCMQQHFPDIYDRVKNKM</sequence>
<name>A0A1M6IMF9_MALRU</name>
<keyword evidence="1" id="KW-0597">Phosphoprotein</keyword>
<evidence type="ECO:0000256" key="2">
    <source>
        <dbReference type="SAM" id="Coils"/>
    </source>
</evidence>